<evidence type="ECO:0000313" key="9">
    <source>
        <dbReference type="WBParaSite" id="PTRK_0000667900.1"/>
    </source>
</evidence>
<dbReference type="GO" id="GO:0097035">
    <property type="term" value="P:regulation of membrane lipid distribution"/>
    <property type="evidence" value="ECO:0007669"/>
    <property type="project" value="TreeGrafter"/>
</dbReference>
<feature type="transmembrane region" description="Helical" evidence="6">
    <location>
        <begin position="81"/>
        <end position="99"/>
    </location>
</feature>
<feature type="transmembrane region" description="Helical" evidence="6">
    <location>
        <begin position="206"/>
        <end position="230"/>
    </location>
</feature>
<evidence type="ECO:0000256" key="5">
    <source>
        <dbReference type="PROSITE-ProRule" id="PRU00205"/>
    </source>
</evidence>
<dbReference type="GO" id="GO:0071709">
    <property type="term" value="P:membrane assembly"/>
    <property type="evidence" value="ECO:0007669"/>
    <property type="project" value="TreeGrafter"/>
</dbReference>
<evidence type="ECO:0000313" key="8">
    <source>
        <dbReference type="Proteomes" id="UP000038045"/>
    </source>
</evidence>
<dbReference type="InterPro" id="IPR050846">
    <property type="entry name" value="TLCD"/>
</dbReference>
<evidence type="ECO:0000256" key="4">
    <source>
        <dbReference type="ARBA" id="ARBA00023136"/>
    </source>
</evidence>
<dbReference type="GO" id="GO:0007009">
    <property type="term" value="P:plasma membrane organization"/>
    <property type="evidence" value="ECO:0007669"/>
    <property type="project" value="TreeGrafter"/>
</dbReference>
<dbReference type="PROSITE" id="PS50922">
    <property type="entry name" value="TLC"/>
    <property type="match status" value="1"/>
</dbReference>
<dbReference type="Pfam" id="PF03798">
    <property type="entry name" value="TRAM_LAG1_CLN8"/>
    <property type="match status" value="1"/>
</dbReference>
<feature type="domain" description="TLC" evidence="7">
    <location>
        <begin position="72"/>
        <end position="250"/>
    </location>
</feature>
<evidence type="ECO:0000256" key="1">
    <source>
        <dbReference type="ARBA" id="ARBA00004141"/>
    </source>
</evidence>
<dbReference type="PANTHER" id="PTHR13439:SF4">
    <property type="entry name" value="TLC DOMAIN-CONTAINING PROTEIN"/>
    <property type="match status" value="1"/>
</dbReference>
<dbReference type="InterPro" id="IPR006634">
    <property type="entry name" value="TLC-dom"/>
</dbReference>
<dbReference type="PANTHER" id="PTHR13439">
    <property type="entry name" value="CT120 PROTEIN"/>
    <property type="match status" value="1"/>
</dbReference>
<comment type="subcellular location">
    <subcellularLocation>
        <location evidence="1">Membrane</location>
        <topology evidence="1">Multi-pass membrane protein</topology>
    </subcellularLocation>
</comment>
<reference evidence="9" key="1">
    <citation type="submission" date="2017-02" db="UniProtKB">
        <authorList>
            <consortium name="WormBaseParasite"/>
        </authorList>
    </citation>
    <scope>IDENTIFICATION</scope>
</reference>
<evidence type="ECO:0000256" key="6">
    <source>
        <dbReference type="SAM" id="Phobius"/>
    </source>
</evidence>
<dbReference type="Proteomes" id="UP000038045">
    <property type="component" value="Unplaced"/>
</dbReference>
<keyword evidence="4 5" id="KW-0472">Membrane</keyword>
<proteinExistence type="predicted"/>
<dbReference type="GO" id="GO:0055091">
    <property type="term" value="P:phospholipid homeostasis"/>
    <property type="evidence" value="ECO:0007669"/>
    <property type="project" value="TreeGrafter"/>
</dbReference>
<accession>A0A0N4ZG01</accession>
<dbReference type="SMART" id="SM00724">
    <property type="entry name" value="TLC"/>
    <property type="match status" value="1"/>
</dbReference>
<dbReference type="AlphaFoldDB" id="A0A0N4ZG01"/>
<feature type="transmembrane region" description="Helical" evidence="6">
    <location>
        <begin position="168"/>
        <end position="185"/>
    </location>
</feature>
<evidence type="ECO:0000256" key="2">
    <source>
        <dbReference type="ARBA" id="ARBA00022692"/>
    </source>
</evidence>
<feature type="transmembrane region" description="Helical" evidence="6">
    <location>
        <begin position="236"/>
        <end position="262"/>
    </location>
</feature>
<dbReference type="WBParaSite" id="PTRK_0000667900.1">
    <property type="protein sequence ID" value="PTRK_0000667900.1"/>
    <property type="gene ID" value="PTRK_0000667900"/>
</dbReference>
<keyword evidence="3 6" id="KW-1133">Transmembrane helix</keyword>
<keyword evidence="8" id="KW-1185">Reference proteome</keyword>
<evidence type="ECO:0000259" key="7">
    <source>
        <dbReference type="PROSITE" id="PS50922"/>
    </source>
</evidence>
<keyword evidence="2 5" id="KW-0812">Transmembrane</keyword>
<feature type="transmembrane region" description="Helical" evidence="6">
    <location>
        <begin position="20"/>
        <end position="40"/>
    </location>
</feature>
<dbReference type="GO" id="GO:0005886">
    <property type="term" value="C:plasma membrane"/>
    <property type="evidence" value="ECO:0007669"/>
    <property type="project" value="TreeGrafter"/>
</dbReference>
<sequence length="316" mass="36716">MQAYEKTNSTLSDFASIGIYERYIISLIFSFIFFRGITYLSRWYFFKSFLFDWDEVSHSQNNDTPFGHIPVHKKWRISNEYISLIHALICSVWTIYLTIKLSRGDDIFELSFYPEMGYMLMMIFGYVINDSIDMLANEQSPRVYALIFHHIMVSIGCLYPIYFQHFGGIAVIAFLMEVNSIFLHTRSLLNYSGYSKSKLGFKMLAFVNLLTFILFRCIPNCYLIIFIVLIAKNVPWWEVLIISFVSCGLLIINSILFYKLLVADNFITCKKREFRDIENQSLIEGNNTLSLPTTPYFTAPTSPDVATIGTQTETFN</sequence>
<organism evidence="8 9">
    <name type="scientific">Parastrongyloides trichosuri</name>
    <name type="common">Possum-specific nematode worm</name>
    <dbReference type="NCBI Taxonomy" id="131310"/>
    <lineage>
        <taxon>Eukaryota</taxon>
        <taxon>Metazoa</taxon>
        <taxon>Ecdysozoa</taxon>
        <taxon>Nematoda</taxon>
        <taxon>Chromadorea</taxon>
        <taxon>Rhabditida</taxon>
        <taxon>Tylenchina</taxon>
        <taxon>Panagrolaimomorpha</taxon>
        <taxon>Strongyloidoidea</taxon>
        <taxon>Strongyloididae</taxon>
        <taxon>Parastrongyloides</taxon>
    </lineage>
</organism>
<name>A0A0N4ZG01_PARTI</name>
<protein>
    <submittedName>
        <fullName evidence="9">TLC domain-containing protein</fullName>
    </submittedName>
</protein>
<evidence type="ECO:0000256" key="3">
    <source>
        <dbReference type="ARBA" id="ARBA00022989"/>
    </source>
</evidence>